<dbReference type="InterPro" id="IPR035468">
    <property type="entry name" value="SH3D21_SH3"/>
</dbReference>
<keyword evidence="4 9" id="KW-0175">Coiled coil</keyword>
<protein>
    <recommendedName>
        <fullName evidence="7">Osteoclast-stimulating factor 1</fullName>
    </recommendedName>
</protein>
<dbReference type="SUPFAM" id="SSF50044">
    <property type="entry name" value="SH3-domain"/>
    <property type="match status" value="3"/>
</dbReference>
<dbReference type="Ensembl" id="ENSLBET00000012121.1">
    <property type="protein sequence ID" value="ENSLBEP00000011528.1"/>
    <property type="gene ID" value="ENSLBEG00000008879.1"/>
</dbReference>
<reference evidence="12" key="1">
    <citation type="submission" date="2025-08" db="UniProtKB">
        <authorList>
            <consortium name="Ensembl"/>
        </authorList>
    </citation>
    <scope>IDENTIFICATION</scope>
</reference>
<keyword evidence="13" id="KW-1185">Reference proteome</keyword>
<dbReference type="Gene3D" id="2.30.30.40">
    <property type="entry name" value="SH3 Domains"/>
    <property type="match status" value="3"/>
</dbReference>
<evidence type="ECO:0000256" key="4">
    <source>
        <dbReference type="ARBA" id="ARBA00023054"/>
    </source>
</evidence>
<feature type="domain" description="SH3" evidence="11">
    <location>
        <begin position="2"/>
        <end position="62"/>
    </location>
</feature>
<dbReference type="SMART" id="SM00326">
    <property type="entry name" value="SH3"/>
    <property type="match status" value="3"/>
</dbReference>
<dbReference type="AlphaFoldDB" id="A0A3Q3EVT3"/>
<dbReference type="PRINTS" id="PR01887">
    <property type="entry name" value="SPECTRNALPHA"/>
</dbReference>
<dbReference type="InterPro" id="IPR036028">
    <property type="entry name" value="SH3-like_dom_sf"/>
</dbReference>
<comment type="subcellular location">
    <subcellularLocation>
        <location evidence="1">Membrane</location>
        <topology evidence="1">Peripheral membrane protein</topology>
    </subcellularLocation>
</comment>
<dbReference type="PANTHER" id="PTHR14167">
    <property type="entry name" value="SH3 DOMAIN-CONTAINING"/>
    <property type="match status" value="1"/>
</dbReference>
<dbReference type="GeneTree" id="ENSGT00940000160627"/>
<evidence type="ECO:0000256" key="9">
    <source>
        <dbReference type="SAM" id="Coils"/>
    </source>
</evidence>
<feature type="region of interest" description="Disordered" evidence="10">
    <location>
        <begin position="240"/>
        <end position="259"/>
    </location>
</feature>
<dbReference type="PRINTS" id="PR00452">
    <property type="entry name" value="SH3DOMAIN"/>
</dbReference>
<dbReference type="Pfam" id="PF14604">
    <property type="entry name" value="SH3_9"/>
    <property type="match status" value="3"/>
</dbReference>
<dbReference type="CDD" id="cd12142">
    <property type="entry name" value="SH3_D21-like"/>
    <property type="match status" value="1"/>
</dbReference>
<feature type="coiled-coil region" evidence="9">
    <location>
        <begin position="416"/>
        <end position="461"/>
    </location>
</feature>
<sequence>MAPTVEVLVLVDFEGTMGDELSVRMGDVVKNVTKASEEGWLEGELRGKRGIFPANFVKEVPVNLMGDSKREPRSIRTTKRMKQVRKCEVAYAYNPMNEDELPLVVGETIEIIREIEDGWWMGMKNGKVGAFPSNFVKEIFVSPKEGKHNESKARPKLTEAVFSKEISQRTSVRNKTKQKVECCQVMFDYKAKAEDELDLKKGDMVVILKKEAEDEGWWEGELNGHCGFFPDNFVMVIPPMDSLQSGTTSQPPARDVNKKLSVKTEASAMEKGGPTKTKDDKPDVKDLRSNPPTKVKLPSFNKPSPPPVKDKPNKDLSSRTNGDVAPVSPKQPEEKETDQFDGVDLQTEKLSHPTANRAKPPQRRPPSGLVAASTENLLPSPAKPDPRPKTPPPTRPAPPKVVVDGKTVTHKDDSSFESLQAEIKELRMALELLQTRQGRDIQEVKEELKEERNKRLALQVSEPCFFFACFVCSILQKLCSQRSFSNCGKRCCFHSGGNKSFEDEALIPTQTGTGLPVRHCAMPIFVLQGSVKTDIFLTWFGHGEDKPALQLQAHNQGLYSEVKLKKKRIKLTLL</sequence>
<feature type="compositionally biased region" description="Basic and acidic residues" evidence="10">
    <location>
        <begin position="308"/>
        <end position="317"/>
    </location>
</feature>
<organism evidence="12 13">
    <name type="scientific">Labrus bergylta</name>
    <name type="common">ballan wrasse</name>
    <dbReference type="NCBI Taxonomy" id="56723"/>
    <lineage>
        <taxon>Eukaryota</taxon>
        <taxon>Metazoa</taxon>
        <taxon>Chordata</taxon>
        <taxon>Craniata</taxon>
        <taxon>Vertebrata</taxon>
        <taxon>Euteleostomi</taxon>
        <taxon>Actinopterygii</taxon>
        <taxon>Neopterygii</taxon>
        <taxon>Teleostei</taxon>
        <taxon>Neoteleostei</taxon>
        <taxon>Acanthomorphata</taxon>
        <taxon>Eupercaria</taxon>
        <taxon>Labriformes</taxon>
        <taxon>Labridae</taxon>
        <taxon>Labrus</taxon>
    </lineage>
</organism>
<evidence type="ECO:0000256" key="2">
    <source>
        <dbReference type="ARBA" id="ARBA00022443"/>
    </source>
</evidence>
<reference evidence="12" key="2">
    <citation type="submission" date="2025-09" db="UniProtKB">
        <authorList>
            <consortium name="Ensembl"/>
        </authorList>
    </citation>
    <scope>IDENTIFICATION</scope>
</reference>
<evidence type="ECO:0000256" key="6">
    <source>
        <dbReference type="ARBA" id="ARBA00037432"/>
    </source>
</evidence>
<feature type="domain" description="SH3" evidence="11">
    <location>
        <begin position="82"/>
        <end position="141"/>
    </location>
</feature>
<dbReference type="FunFam" id="2.30.30.40:FF:000072">
    <property type="entry name" value="Unconventional Myosin IB"/>
    <property type="match status" value="1"/>
</dbReference>
<dbReference type="Proteomes" id="UP000261660">
    <property type="component" value="Unplaced"/>
</dbReference>
<dbReference type="STRING" id="56723.ENSLBEP00000011528"/>
<evidence type="ECO:0000256" key="5">
    <source>
        <dbReference type="ARBA" id="ARBA00023136"/>
    </source>
</evidence>
<dbReference type="PANTHER" id="PTHR14167:SF81">
    <property type="entry name" value="ENDOPHILIN-A"/>
    <property type="match status" value="1"/>
</dbReference>
<evidence type="ECO:0000259" key="11">
    <source>
        <dbReference type="PROSITE" id="PS50002"/>
    </source>
</evidence>
<feature type="compositionally biased region" description="Polar residues" evidence="10">
    <location>
        <begin position="242"/>
        <end position="251"/>
    </location>
</feature>
<keyword evidence="5" id="KW-0472">Membrane</keyword>
<evidence type="ECO:0000313" key="13">
    <source>
        <dbReference type="Proteomes" id="UP000261660"/>
    </source>
</evidence>
<name>A0A3Q3EVT3_9LABR</name>
<comment type="function">
    <text evidence="6">Induces bone resorption, acting probably through a signaling cascade which results in the secretion of factor(s) enhancing osteoclast formation and activity.</text>
</comment>
<evidence type="ECO:0000256" key="1">
    <source>
        <dbReference type="ARBA" id="ARBA00004170"/>
    </source>
</evidence>
<dbReference type="InParanoid" id="A0A3Q3EVT3"/>
<keyword evidence="2 8" id="KW-0728">SH3 domain</keyword>
<feature type="compositionally biased region" description="Pro residues" evidence="10">
    <location>
        <begin position="389"/>
        <end position="399"/>
    </location>
</feature>
<feature type="domain" description="SH3" evidence="11">
    <location>
        <begin position="178"/>
        <end position="239"/>
    </location>
</feature>
<keyword evidence="3" id="KW-0040">ANK repeat</keyword>
<evidence type="ECO:0000256" key="3">
    <source>
        <dbReference type="ARBA" id="ARBA00023043"/>
    </source>
</evidence>
<accession>A0A3Q3EVT3</accession>
<feature type="region of interest" description="Disordered" evidence="10">
    <location>
        <begin position="265"/>
        <end position="403"/>
    </location>
</feature>
<dbReference type="InterPro" id="IPR001452">
    <property type="entry name" value="SH3_domain"/>
</dbReference>
<evidence type="ECO:0000313" key="12">
    <source>
        <dbReference type="Ensembl" id="ENSLBEP00000011528.1"/>
    </source>
</evidence>
<dbReference type="InterPro" id="IPR050384">
    <property type="entry name" value="Endophilin_SH3RF"/>
</dbReference>
<evidence type="ECO:0000256" key="8">
    <source>
        <dbReference type="PROSITE-ProRule" id="PRU00192"/>
    </source>
</evidence>
<evidence type="ECO:0000256" key="7">
    <source>
        <dbReference type="ARBA" id="ARBA00040640"/>
    </source>
</evidence>
<dbReference type="PROSITE" id="PS50002">
    <property type="entry name" value="SH3"/>
    <property type="match status" value="3"/>
</dbReference>
<evidence type="ECO:0000256" key="10">
    <source>
        <dbReference type="SAM" id="MobiDB-lite"/>
    </source>
</evidence>
<feature type="compositionally biased region" description="Basic and acidic residues" evidence="10">
    <location>
        <begin position="276"/>
        <end position="288"/>
    </location>
</feature>
<proteinExistence type="predicted"/>